<dbReference type="PANTHER" id="PTHR13503">
    <property type="entry name" value="NEGATIVE ELONGATION FACTOR COMPLEX MEMBER B"/>
    <property type="match status" value="1"/>
</dbReference>
<comment type="caution">
    <text evidence="2">The sequence shown here is derived from an EMBL/GenBank/DDBJ whole genome shotgun (WGS) entry which is preliminary data.</text>
</comment>
<organism evidence="2 3">
    <name type="scientific">Astrephomene gubernaculifera</name>
    <dbReference type="NCBI Taxonomy" id="47775"/>
    <lineage>
        <taxon>Eukaryota</taxon>
        <taxon>Viridiplantae</taxon>
        <taxon>Chlorophyta</taxon>
        <taxon>core chlorophytes</taxon>
        <taxon>Chlorophyceae</taxon>
        <taxon>CS clade</taxon>
        <taxon>Chlamydomonadales</taxon>
        <taxon>Astrephomenaceae</taxon>
        <taxon>Astrephomene</taxon>
    </lineage>
</organism>
<gene>
    <name evidence="2" type="ORF">Agub_g3595</name>
</gene>
<feature type="compositionally biased region" description="Gly residues" evidence="1">
    <location>
        <begin position="9"/>
        <end position="24"/>
    </location>
</feature>
<sequence>MAASPTRGGTDGSPGGGRGLPIGGEGKDMVHDMLAAAGPQGITQVQEACLMPYPLVRHLMGMLECMEVTRVEAHRAVLQRAKERLLSRVAALDARADKARLERLLAASFMYLGMADLREVPLAVMERLERVPPPHLKQLAADTEVFKILPPGVQRQVWEYDKNLLQNDALPLVGAYKYETATYMRALAADEFLP</sequence>
<dbReference type="GO" id="GO:0005634">
    <property type="term" value="C:nucleus"/>
    <property type="evidence" value="ECO:0007669"/>
    <property type="project" value="InterPro"/>
</dbReference>
<protein>
    <submittedName>
        <fullName evidence="2">Uncharacterized protein</fullName>
    </submittedName>
</protein>
<feature type="region of interest" description="Disordered" evidence="1">
    <location>
        <begin position="1"/>
        <end position="24"/>
    </location>
</feature>
<proteinExistence type="predicted"/>
<dbReference type="Pfam" id="PF06209">
    <property type="entry name" value="COBRA1"/>
    <property type="match status" value="1"/>
</dbReference>
<evidence type="ECO:0000313" key="3">
    <source>
        <dbReference type="Proteomes" id="UP001054857"/>
    </source>
</evidence>
<keyword evidence="3" id="KW-1185">Reference proteome</keyword>
<dbReference type="InterPro" id="IPR010405">
    <property type="entry name" value="COBRA1"/>
</dbReference>
<dbReference type="EMBL" id="BMAR01000003">
    <property type="protein sequence ID" value="GFR42658.1"/>
    <property type="molecule type" value="Genomic_DNA"/>
</dbReference>
<dbReference type="GO" id="GO:0045892">
    <property type="term" value="P:negative regulation of DNA-templated transcription"/>
    <property type="evidence" value="ECO:0007669"/>
    <property type="project" value="InterPro"/>
</dbReference>
<evidence type="ECO:0000313" key="2">
    <source>
        <dbReference type="EMBL" id="GFR42658.1"/>
    </source>
</evidence>
<dbReference type="PANTHER" id="PTHR13503:SF3">
    <property type="entry name" value="NEGATIVE ELONGATION FACTOR B"/>
    <property type="match status" value="1"/>
</dbReference>
<evidence type="ECO:0000256" key="1">
    <source>
        <dbReference type="SAM" id="MobiDB-lite"/>
    </source>
</evidence>
<accession>A0AAD3DJG6</accession>
<name>A0AAD3DJG6_9CHLO</name>
<reference evidence="2 3" key="1">
    <citation type="journal article" date="2021" name="Sci. Rep.">
        <title>Genome sequencing of the multicellular alga Astrephomene provides insights into convergent evolution of germ-soma differentiation.</title>
        <authorList>
            <person name="Yamashita S."/>
            <person name="Yamamoto K."/>
            <person name="Matsuzaki R."/>
            <person name="Suzuki S."/>
            <person name="Yamaguchi H."/>
            <person name="Hirooka S."/>
            <person name="Minakuchi Y."/>
            <person name="Miyagishima S."/>
            <person name="Kawachi M."/>
            <person name="Toyoda A."/>
            <person name="Nozaki H."/>
        </authorList>
    </citation>
    <scope>NUCLEOTIDE SEQUENCE [LARGE SCALE GENOMIC DNA]</scope>
    <source>
        <strain evidence="2 3">NIES-4017</strain>
    </source>
</reference>
<dbReference type="AlphaFoldDB" id="A0AAD3DJG6"/>
<dbReference type="Proteomes" id="UP001054857">
    <property type="component" value="Unassembled WGS sequence"/>
</dbReference>
<feature type="non-terminal residue" evidence="2">
    <location>
        <position position="1"/>
    </location>
</feature>